<dbReference type="InterPro" id="IPR027417">
    <property type="entry name" value="P-loop_NTPase"/>
</dbReference>
<dbReference type="Pfam" id="PF01926">
    <property type="entry name" value="MMR_HSR1"/>
    <property type="match status" value="2"/>
</dbReference>
<dbReference type="InterPro" id="IPR005225">
    <property type="entry name" value="Small_GTP-bd"/>
</dbReference>
<evidence type="ECO:0000256" key="1">
    <source>
        <dbReference type="ARBA" id="ARBA00008279"/>
    </source>
</evidence>
<feature type="compositionally biased region" description="Basic residues" evidence="11">
    <location>
        <begin position="453"/>
        <end position="465"/>
    </location>
</feature>
<dbReference type="SMART" id="SM00382">
    <property type="entry name" value="AAA"/>
    <property type="match status" value="2"/>
</dbReference>
<keyword evidence="3 8" id="KW-0690">Ribosome biogenesis</keyword>
<dbReference type="Gene3D" id="3.30.300.20">
    <property type="match status" value="1"/>
</dbReference>
<dbReference type="NCBIfam" id="TIGR00231">
    <property type="entry name" value="small_GTP"/>
    <property type="match status" value="2"/>
</dbReference>
<dbReference type="InterPro" id="IPR006073">
    <property type="entry name" value="GTP-bd"/>
</dbReference>
<keyword evidence="14" id="KW-1185">Reference proteome</keyword>
<dbReference type="CDD" id="cd01895">
    <property type="entry name" value="EngA2"/>
    <property type="match status" value="1"/>
</dbReference>
<dbReference type="CDD" id="cd01894">
    <property type="entry name" value="EngA1"/>
    <property type="match status" value="1"/>
</dbReference>
<evidence type="ECO:0000256" key="6">
    <source>
        <dbReference type="ARBA" id="ARBA00023134"/>
    </source>
</evidence>
<evidence type="ECO:0000313" key="13">
    <source>
        <dbReference type="EMBL" id="QGT77475.1"/>
    </source>
</evidence>
<evidence type="ECO:0000256" key="3">
    <source>
        <dbReference type="ARBA" id="ARBA00022517"/>
    </source>
</evidence>
<comment type="similarity">
    <text evidence="1 8 9 10">Belongs to the TRAFAC class TrmE-Era-EngA-EngB-Septin-like GTPase superfamily. EngA (Der) GTPase family.</text>
</comment>
<evidence type="ECO:0000256" key="5">
    <source>
        <dbReference type="ARBA" id="ARBA00022741"/>
    </source>
</evidence>
<dbReference type="AlphaFoldDB" id="A0A6I6CZP2"/>
<sequence>MKPVIALVGRPNVGKSTLFNQLTRSRDALVADYAGLTRDRQYGAAHHEGRDWLVIDTGGLTGERGGIEALMQDQAWLAMEEADLVAFLVDGRAGLTAADEQIAAELRRAGKPVLLVVNKTDGVDEHEVQAEFWALGMGEPEYIAASHGRGIGGLWERLEAMLPPELTEEPAEEPEDQGITVALVGRPNVGKSTLTNRLLGESRVLAFDEPGTTRDSIKIPFERDGKPYTLIDTAGVRRKSRVGEAIEKFSIVKTLQAIDAANVVILVLDAHTGITEQDQHLLGFINERGRALVIAVNKWDGLESDVRERVSTEIERKLGFINYAEIHRISALHGTGVGHLFESVDQAYEAAMRSISTNALTRTLSAAVEQHQPPLIHGRRIRLRYAHQGGSNPPIIVIHGKQTKRLPGHYHRYLESYFRREHDLMGTPIRIEFRTDSNPYEGKIDRRTPLQKVKQKKAEARRRSKGREPRKG</sequence>
<feature type="binding site" evidence="8">
    <location>
        <begin position="185"/>
        <end position="192"/>
    </location>
    <ligand>
        <name>GTP</name>
        <dbReference type="ChEBI" id="CHEBI:37565"/>
        <label>2</label>
    </ligand>
</feature>
<evidence type="ECO:0000256" key="9">
    <source>
        <dbReference type="PROSITE-ProRule" id="PRU01049"/>
    </source>
</evidence>
<dbReference type="GO" id="GO:0043022">
    <property type="term" value="F:ribosome binding"/>
    <property type="evidence" value="ECO:0007669"/>
    <property type="project" value="TreeGrafter"/>
</dbReference>
<feature type="binding site" evidence="8">
    <location>
        <begin position="118"/>
        <end position="121"/>
    </location>
    <ligand>
        <name>GTP</name>
        <dbReference type="ChEBI" id="CHEBI:37565"/>
        <label>1</label>
    </ligand>
</feature>
<dbReference type="InterPro" id="IPR015946">
    <property type="entry name" value="KH_dom-like_a/b"/>
</dbReference>
<dbReference type="PIRSF" id="PIRSF006485">
    <property type="entry name" value="GTP-binding_EngA"/>
    <property type="match status" value="1"/>
</dbReference>
<dbReference type="NCBIfam" id="TIGR03594">
    <property type="entry name" value="GTPase_EngA"/>
    <property type="match status" value="1"/>
</dbReference>
<dbReference type="Proteomes" id="UP000427716">
    <property type="component" value="Chromosome"/>
</dbReference>
<dbReference type="EMBL" id="CP046415">
    <property type="protein sequence ID" value="QGT77475.1"/>
    <property type="molecule type" value="Genomic_DNA"/>
</dbReference>
<proteinExistence type="inferred from homology"/>
<dbReference type="PANTHER" id="PTHR43834:SF6">
    <property type="entry name" value="GTPASE DER"/>
    <property type="match status" value="1"/>
</dbReference>
<comment type="function">
    <text evidence="8 10">GTPase that plays an essential role in the late steps of ribosome biogenesis.</text>
</comment>
<feature type="binding site" evidence="8">
    <location>
        <begin position="232"/>
        <end position="236"/>
    </location>
    <ligand>
        <name>GTP</name>
        <dbReference type="ChEBI" id="CHEBI:37565"/>
        <label>2</label>
    </ligand>
</feature>
<comment type="subunit">
    <text evidence="8">Associates with the 50S ribosomal subunit.</text>
</comment>
<reference evidence="13 14" key="1">
    <citation type="submission" date="2019-11" db="EMBL/GenBank/DDBJ databases">
        <authorList>
            <person name="Zhang J."/>
            <person name="Sun C."/>
        </authorList>
    </citation>
    <scope>NUCLEOTIDE SEQUENCE [LARGE SCALE GENOMIC DNA]</scope>
    <source>
        <strain evidence="14">sp2</strain>
    </source>
</reference>
<evidence type="ECO:0000256" key="10">
    <source>
        <dbReference type="RuleBase" id="RU004481"/>
    </source>
</evidence>
<keyword evidence="6 8" id="KW-0342">GTP-binding</keyword>
<accession>A0A6I6CZP2</accession>
<dbReference type="FunFam" id="3.40.50.300:FF:000040">
    <property type="entry name" value="GTPase Der"/>
    <property type="match status" value="1"/>
</dbReference>
<evidence type="ECO:0000256" key="2">
    <source>
        <dbReference type="ARBA" id="ARBA00020953"/>
    </source>
</evidence>
<dbReference type="KEGG" id="ghl:GM160_00465"/>
<keyword evidence="4 10" id="KW-0677">Repeat</keyword>
<feature type="domain" description="EngA-type G" evidence="12">
    <location>
        <begin position="3"/>
        <end position="166"/>
    </location>
</feature>
<evidence type="ECO:0000256" key="8">
    <source>
        <dbReference type="HAMAP-Rule" id="MF_00195"/>
    </source>
</evidence>
<name>A0A6I6CZP2_9GAMM</name>
<dbReference type="InterPro" id="IPR016484">
    <property type="entry name" value="GTPase_Der"/>
</dbReference>
<dbReference type="InterPro" id="IPR032859">
    <property type="entry name" value="KH_dom-like"/>
</dbReference>
<dbReference type="PRINTS" id="PR00326">
    <property type="entry name" value="GTP1OBG"/>
</dbReference>
<dbReference type="RefSeq" id="WP_136867938.1">
    <property type="nucleotide sequence ID" value="NZ_CP046415.1"/>
</dbReference>
<feature type="binding site" evidence="8">
    <location>
        <begin position="56"/>
        <end position="60"/>
    </location>
    <ligand>
        <name>GTP</name>
        <dbReference type="ChEBI" id="CHEBI:37565"/>
        <label>1</label>
    </ligand>
</feature>
<dbReference type="FunFam" id="3.30.300.20:FF:000004">
    <property type="entry name" value="GTPase Der"/>
    <property type="match status" value="1"/>
</dbReference>
<dbReference type="GO" id="GO:0042254">
    <property type="term" value="P:ribosome biogenesis"/>
    <property type="evidence" value="ECO:0007669"/>
    <property type="project" value="UniProtKB-KW"/>
</dbReference>
<dbReference type="FunFam" id="3.40.50.300:FF:000057">
    <property type="entry name" value="GTPase Der"/>
    <property type="match status" value="1"/>
</dbReference>
<dbReference type="SUPFAM" id="SSF52540">
    <property type="entry name" value="P-loop containing nucleoside triphosphate hydrolases"/>
    <property type="match status" value="2"/>
</dbReference>
<dbReference type="Gene3D" id="3.40.50.300">
    <property type="entry name" value="P-loop containing nucleotide triphosphate hydrolases"/>
    <property type="match status" value="2"/>
</dbReference>
<feature type="domain" description="EngA-type G" evidence="12">
    <location>
        <begin position="179"/>
        <end position="352"/>
    </location>
</feature>
<dbReference type="Pfam" id="PF14714">
    <property type="entry name" value="KH_dom-like"/>
    <property type="match status" value="1"/>
</dbReference>
<dbReference type="InterPro" id="IPR003593">
    <property type="entry name" value="AAA+_ATPase"/>
</dbReference>
<dbReference type="PANTHER" id="PTHR43834">
    <property type="entry name" value="GTPASE DER"/>
    <property type="match status" value="1"/>
</dbReference>
<dbReference type="GO" id="GO:0005525">
    <property type="term" value="F:GTP binding"/>
    <property type="evidence" value="ECO:0007669"/>
    <property type="project" value="UniProtKB-UniRule"/>
</dbReference>
<feature type="binding site" evidence="8">
    <location>
        <begin position="297"/>
        <end position="300"/>
    </location>
    <ligand>
        <name>GTP</name>
        <dbReference type="ChEBI" id="CHEBI:37565"/>
        <label>2</label>
    </ligand>
</feature>
<dbReference type="HAMAP" id="MF_00195">
    <property type="entry name" value="GTPase_Der"/>
    <property type="match status" value="1"/>
</dbReference>
<organism evidence="13 14">
    <name type="scientific">Guyparkeria halophila</name>
    <dbReference type="NCBI Taxonomy" id="47960"/>
    <lineage>
        <taxon>Bacteria</taxon>
        <taxon>Pseudomonadati</taxon>
        <taxon>Pseudomonadota</taxon>
        <taxon>Gammaproteobacteria</taxon>
        <taxon>Chromatiales</taxon>
        <taxon>Thioalkalibacteraceae</taxon>
        <taxon>Guyparkeria</taxon>
    </lineage>
</organism>
<dbReference type="PROSITE" id="PS51712">
    <property type="entry name" value="G_ENGA"/>
    <property type="match status" value="2"/>
</dbReference>
<evidence type="ECO:0000259" key="12">
    <source>
        <dbReference type="PROSITE" id="PS51712"/>
    </source>
</evidence>
<keyword evidence="5 8" id="KW-0547">Nucleotide-binding</keyword>
<protein>
    <recommendedName>
        <fullName evidence="2 8">GTPase Der</fullName>
    </recommendedName>
    <alternativeName>
        <fullName evidence="7 8">GTP-binding protein EngA</fullName>
    </alternativeName>
</protein>
<evidence type="ECO:0000256" key="11">
    <source>
        <dbReference type="SAM" id="MobiDB-lite"/>
    </source>
</evidence>
<dbReference type="InterPro" id="IPR031166">
    <property type="entry name" value="G_ENGA"/>
</dbReference>
<feature type="binding site" evidence="8">
    <location>
        <begin position="9"/>
        <end position="16"/>
    </location>
    <ligand>
        <name>GTP</name>
        <dbReference type="ChEBI" id="CHEBI:37565"/>
        <label>1</label>
    </ligand>
</feature>
<feature type="region of interest" description="Disordered" evidence="11">
    <location>
        <begin position="439"/>
        <end position="472"/>
    </location>
</feature>
<evidence type="ECO:0000313" key="14">
    <source>
        <dbReference type="Proteomes" id="UP000427716"/>
    </source>
</evidence>
<evidence type="ECO:0000256" key="7">
    <source>
        <dbReference type="ARBA" id="ARBA00032345"/>
    </source>
</evidence>
<evidence type="ECO:0000256" key="4">
    <source>
        <dbReference type="ARBA" id="ARBA00022737"/>
    </source>
</evidence>
<gene>
    <name evidence="8 13" type="primary">der</name>
    <name evidence="13" type="ORF">GM160_00465</name>
</gene>